<dbReference type="AlphaFoldDB" id="A0A916IQT5"/>
<protein>
    <recommendedName>
        <fullName evidence="4">Holin</fullName>
    </recommendedName>
</protein>
<gene>
    <name evidence="2" type="ORF">LMG31506_00229</name>
</gene>
<keyword evidence="3" id="KW-1185">Reference proteome</keyword>
<proteinExistence type="predicted"/>
<accession>A0A916IQT5</accession>
<keyword evidence="1" id="KW-1133">Transmembrane helix</keyword>
<keyword evidence="1" id="KW-0812">Transmembrane</keyword>
<feature type="transmembrane region" description="Helical" evidence="1">
    <location>
        <begin position="32"/>
        <end position="49"/>
    </location>
</feature>
<sequence length="65" mass="7370">MTLNELITELGKAAPAAVIGVLQWITEALPTALLWLTFIYTSLQFYVFVRDKLRRKVKATEESEA</sequence>
<evidence type="ECO:0000256" key="1">
    <source>
        <dbReference type="SAM" id="Phobius"/>
    </source>
</evidence>
<dbReference type="Proteomes" id="UP000672934">
    <property type="component" value="Unassembled WGS sequence"/>
</dbReference>
<organism evidence="2 3">
    <name type="scientific">Cupriavidus yeoncheonensis</name>
    <dbReference type="NCBI Taxonomy" id="1462994"/>
    <lineage>
        <taxon>Bacteria</taxon>
        <taxon>Pseudomonadati</taxon>
        <taxon>Pseudomonadota</taxon>
        <taxon>Betaproteobacteria</taxon>
        <taxon>Burkholderiales</taxon>
        <taxon>Burkholderiaceae</taxon>
        <taxon>Cupriavidus</taxon>
    </lineage>
</organism>
<evidence type="ECO:0000313" key="3">
    <source>
        <dbReference type="Proteomes" id="UP000672934"/>
    </source>
</evidence>
<dbReference type="RefSeq" id="WP_211945248.1">
    <property type="nucleotide sequence ID" value="NZ_CAJPUY010000001.1"/>
</dbReference>
<evidence type="ECO:0000313" key="2">
    <source>
        <dbReference type="EMBL" id="CAG2126901.1"/>
    </source>
</evidence>
<evidence type="ECO:0008006" key="4">
    <source>
        <dbReference type="Google" id="ProtNLM"/>
    </source>
</evidence>
<reference evidence="2" key="1">
    <citation type="submission" date="2021-03" db="EMBL/GenBank/DDBJ databases">
        <authorList>
            <person name="Peeters C."/>
        </authorList>
    </citation>
    <scope>NUCLEOTIDE SEQUENCE</scope>
    <source>
        <strain evidence="2">LMG 31506</strain>
    </source>
</reference>
<dbReference type="EMBL" id="CAJPUY010000001">
    <property type="protein sequence ID" value="CAG2126901.1"/>
    <property type="molecule type" value="Genomic_DNA"/>
</dbReference>
<keyword evidence="1" id="KW-0472">Membrane</keyword>
<name>A0A916IQT5_9BURK</name>
<comment type="caution">
    <text evidence="2">The sequence shown here is derived from an EMBL/GenBank/DDBJ whole genome shotgun (WGS) entry which is preliminary data.</text>
</comment>